<dbReference type="PRINTS" id="PR00420">
    <property type="entry name" value="RNGMNOXGNASE"/>
</dbReference>
<evidence type="ECO:0000259" key="7">
    <source>
        <dbReference type="Pfam" id="PF01494"/>
    </source>
</evidence>
<keyword evidence="2" id="KW-0285">Flavoprotein</keyword>
<dbReference type="Proteomes" id="UP000566819">
    <property type="component" value="Unassembled WGS sequence"/>
</dbReference>
<evidence type="ECO:0000256" key="6">
    <source>
        <dbReference type="SAM" id="MobiDB-lite"/>
    </source>
</evidence>
<evidence type="ECO:0000313" key="9">
    <source>
        <dbReference type="Proteomes" id="UP000566819"/>
    </source>
</evidence>
<name>A0A8H4RPS4_9HELO</name>
<gene>
    <name evidence="8" type="ORF">G7Y89_g5337</name>
</gene>
<dbReference type="Pfam" id="PF01494">
    <property type="entry name" value="FAD_binding_3"/>
    <property type="match status" value="1"/>
</dbReference>
<dbReference type="InterPro" id="IPR050493">
    <property type="entry name" value="FAD-dep_Monooxygenase_BioMet"/>
</dbReference>
<keyword evidence="9" id="KW-1185">Reference proteome</keyword>
<keyword evidence="4" id="KW-0560">Oxidoreductase</keyword>
<keyword evidence="3" id="KW-0274">FAD</keyword>
<proteinExistence type="inferred from homology"/>
<dbReference type="InterPro" id="IPR002938">
    <property type="entry name" value="FAD-bd"/>
</dbReference>
<dbReference type="GO" id="GO:0004497">
    <property type="term" value="F:monooxygenase activity"/>
    <property type="evidence" value="ECO:0007669"/>
    <property type="project" value="UniProtKB-KW"/>
</dbReference>
<organism evidence="8 9">
    <name type="scientific">Cudoniella acicularis</name>
    <dbReference type="NCBI Taxonomy" id="354080"/>
    <lineage>
        <taxon>Eukaryota</taxon>
        <taxon>Fungi</taxon>
        <taxon>Dikarya</taxon>
        <taxon>Ascomycota</taxon>
        <taxon>Pezizomycotina</taxon>
        <taxon>Leotiomycetes</taxon>
        <taxon>Helotiales</taxon>
        <taxon>Tricladiaceae</taxon>
        <taxon>Cudoniella</taxon>
    </lineage>
</organism>
<feature type="region of interest" description="Disordered" evidence="6">
    <location>
        <begin position="369"/>
        <end position="397"/>
    </location>
</feature>
<dbReference type="PANTHER" id="PTHR13789">
    <property type="entry name" value="MONOOXYGENASE"/>
    <property type="match status" value="1"/>
</dbReference>
<evidence type="ECO:0000256" key="3">
    <source>
        <dbReference type="ARBA" id="ARBA00022827"/>
    </source>
</evidence>
<feature type="compositionally biased region" description="Low complexity" evidence="6">
    <location>
        <begin position="373"/>
        <end position="384"/>
    </location>
</feature>
<dbReference type="EMBL" id="JAAMPI010000316">
    <property type="protein sequence ID" value="KAF4632796.1"/>
    <property type="molecule type" value="Genomic_DNA"/>
</dbReference>
<dbReference type="PANTHER" id="PTHR13789:SF309">
    <property type="entry name" value="PUTATIVE (AFU_ORTHOLOGUE AFUA_6G14510)-RELATED"/>
    <property type="match status" value="1"/>
</dbReference>
<feature type="compositionally biased region" description="Basic and acidic residues" evidence="6">
    <location>
        <begin position="385"/>
        <end position="397"/>
    </location>
</feature>
<dbReference type="Gene3D" id="3.50.50.60">
    <property type="entry name" value="FAD/NAD(P)-binding domain"/>
    <property type="match status" value="1"/>
</dbReference>
<dbReference type="OrthoDB" id="16820at2759"/>
<feature type="domain" description="FAD-binding" evidence="7">
    <location>
        <begin position="8"/>
        <end position="337"/>
    </location>
</feature>
<accession>A0A8H4RPS4</accession>
<evidence type="ECO:0000256" key="2">
    <source>
        <dbReference type="ARBA" id="ARBA00022630"/>
    </source>
</evidence>
<dbReference type="InterPro" id="IPR036188">
    <property type="entry name" value="FAD/NAD-bd_sf"/>
</dbReference>
<reference evidence="8 9" key="1">
    <citation type="submission" date="2020-03" db="EMBL/GenBank/DDBJ databases">
        <title>Draft Genome Sequence of Cudoniella acicularis.</title>
        <authorList>
            <person name="Buettner E."/>
            <person name="Kellner H."/>
        </authorList>
    </citation>
    <scope>NUCLEOTIDE SEQUENCE [LARGE SCALE GENOMIC DNA]</scope>
    <source>
        <strain evidence="8 9">DSM 108380</strain>
    </source>
</reference>
<comment type="similarity">
    <text evidence="1">Belongs to the paxM FAD-dependent monooxygenase family.</text>
</comment>
<dbReference type="AlphaFoldDB" id="A0A8H4RPS4"/>
<dbReference type="SUPFAM" id="SSF51905">
    <property type="entry name" value="FAD/NAD(P)-binding domain"/>
    <property type="match status" value="1"/>
</dbReference>
<evidence type="ECO:0000313" key="8">
    <source>
        <dbReference type="EMBL" id="KAF4632796.1"/>
    </source>
</evidence>
<evidence type="ECO:0000256" key="4">
    <source>
        <dbReference type="ARBA" id="ARBA00023002"/>
    </source>
</evidence>
<comment type="caution">
    <text evidence="8">The sequence shown here is derived from an EMBL/GenBank/DDBJ whole genome shotgun (WGS) entry which is preliminary data.</text>
</comment>
<protein>
    <recommendedName>
        <fullName evidence="7">FAD-binding domain-containing protein</fullName>
    </recommendedName>
</protein>
<sequence>MTSKSIKNVVIIGGGISGPALALALQKHSINSTLYEGRPSNYKVGGSIALSSNAMRMLDNLGLATKTRSIGYPGDTMSLVNLEGKELGILTWGSETLFGYPAIITYRNSIRELLLDECQKNGISVRYDMRFVGASEDPETGIATARFANGEIVEADLLVGADGIFSRVREAIMPGHTPKFRGQVTVRGFTASKNIKGLDKNDVRSKIVLSPAGSFAVLPADKDADHIIFFSTLTTHARSKEEWREFSKDQVGLKAMLQDPFSKEPWSEYIRNLVTQTPVEGFDCWPFHTITIPQYTSTHGHILVLGDAAHGLPPSAGQGGSMALEDALTLALTISHFNTALSSPSPSPSLLNHLHIWHHIRKQRIAKVEERTNASTSTRTATLTKSEEERGEKEKALKEVSGKGVELEWLYGYSVEGFEGEFEGRLAGVGDGE</sequence>
<evidence type="ECO:0000256" key="1">
    <source>
        <dbReference type="ARBA" id="ARBA00007992"/>
    </source>
</evidence>
<evidence type="ECO:0000256" key="5">
    <source>
        <dbReference type="ARBA" id="ARBA00023033"/>
    </source>
</evidence>
<dbReference type="GO" id="GO:0071949">
    <property type="term" value="F:FAD binding"/>
    <property type="evidence" value="ECO:0007669"/>
    <property type="project" value="InterPro"/>
</dbReference>
<keyword evidence="5" id="KW-0503">Monooxygenase</keyword>